<proteinExistence type="predicted"/>
<dbReference type="EMBL" id="CP020570">
    <property type="protein sequence ID" value="ARF62326.1"/>
    <property type="molecule type" value="Genomic_DNA"/>
</dbReference>
<dbReference type="STRING" id="1935.B1H20_13630"/>
<evidence type="ECO:0000256" key="1">
    <source>
        <dbReference type="SAM" id="SignalP"/>
    </source>
</evidence>
<dbReference type="KEGG" id="svu:B1H20_13630"/>
<gene>
    <name evidence="2" type="ORF">B1H20_13630</name>
</gene>
<protein>
    <recommendedName>
        <fullName evidence="4">DUF3558 domain-containing protein</fullName>
    </recommendedName>
</protein>
<evidence type="ECO:0000313" key="3">
    <source>
        <dbReference type="Proteomes" id="UP000192445"/>
    </source>
</evidence>
<dbReference type="AlphaFoldDB" id="A0A1V0UB21"/>
<keyword evidence="1" id="KW-0732">Signal</keyword>
<dbReference type="PROSITE" id="PS51257">
    <property type="entry name" value="PROKAR_LIPOPROTEIN"/>
    <property type="match status" value="1"/>
</dbReference>
<dbReference type="RefSeq" id="WP_083192598.1">
    <property type="nucleotide sequence ID" value="NZ_CP020570.1"/>
</dbReference>
<evidence type="ECO:0008006" key="4">
    <source>
        <dbReference type="Google" id="ProtNLM"/>
    </source>
</evidence>
<feature type="signal peptide" evidence="1">
    <location>
        <begin position="1"/>
        <end position="25"/>
    </location>
</feature>
<dbReference type="Proteomes" id="UP000192445">
    <property type="component" value="Chromosome"/>
</dbReference>
<organism evidence="2 3">
    <name type="scientific">Streptomyces violaceoruber</name>
    <dbReference type="NCBI Taxonomy" id="1935"/>
    <lineage>
        <taxon>Bacteria</taxon>
        <taxon>Bacillati</taxon>
        <taxon>Actinomycetota</taxon>
        <taxon>Actinomycetes</taxon>
        <taxon>Kitasatosporales</taxon>
        <taxon>Streptomycetaceae</taxon>
        <taxon>Streptomyces</taxon>
        <taxon>Streptomyces violaceoruber group</taxon>
    </lineage>
</organism>
<evidence type="ECO:0000313" key="2">
    <source>
        <dbReference type="EMBL" id="ARF62326.1"/>
    </source>
</evidence>
<name>A0A1V0UB21_STRVN</name>
<dbReference type="OrthoDB" id="4193806at2"/>
<reference evidence="2 3" key="1">
    <citation type="submission" date="2017-03" db="EMBL/GenBank/DDBJ databases">
        <title>Complete Genome Sequence of a natural compounds producer, Streptomyces violaceus S21.</title>
        <authorList>
            <person name="Zhong C."/>
            <person name="Zhao Z."/>
            <person name="Fu J."/>
            <person name="Zong G."/>
            <person name="Qin R."/>
            <person name="Cao G."/>
        </authorList>
    </citation>
    <scope>NUCLEOTIDE SEQUENCE [LARGE SCALE GENOMIC DNA]</scope>
    <source>
        <strain evidence="2 3">S21</strain>
    </source>
</reference>
<sequence>MTGKPRASAARLSLAVLLLTGVAACGDPQEYTVPSKACDRVVSKDELGALLPSGAELSDEPWVSDNSFSCQIYVDGLTQLAFTEHSGQRKFDVSADAKSGRLGGFDQLRASDVSDNAVVSHTRSVVMAPCPKAGRNYILDLELPNAEGDHSDDIERFVRSYLPTGLAAMGC</sequence>
<feature type="chain" id="PRO_5038488327" description="DUF3558 domain-containing protein" evidence="1">
    <location>
        <begin position="26"/>
        <end position="171"/>
    </location>
</feature>
<accession>A0A1V0UB21</accession>